<evidence type="ECO:0000313" key="2">
    <source>
        <dbReference type="Proteomes" id="UP001595839"/>
    </source>
</evidence>
<sequence length="42" mass="4472">MTTQTIREPWGLSVFGAGSVRDLVPGMVEVQAGVVLGFSLEH</sequence>
<proteinExistence type="predicted"/>
<comment type="caution">
    <text evidence="1">The sequence shown here is derived from an EMBL/GenBank/DDBJ whole genome shotgun (WGS) entry which is preliminary data.</text>
</comment>
<dbReference type="RefSeq" id="WP_381175218.1">
    <property type="nucleotide sequence ID" value="NZ_JBHSFK010000003.1"/>
</dbReference>
<dbReference type="EMBL" id="JBHSFK010000003">
    <property type="protein sequence ID" value="MFC4499108.1"/>
    <property type="molecule type" value="Genomic_DNA"/>
</dbReference>
<protein>
    <submittedName>
        <fullName evidence="1">Uncharacterized protein</fullName>
    </submittedName>
</protein>
<evidence type="ECO:0000313" key="1">
    <source>
        <dbReference type="EMBL" id="MFC4499108.1"/>
    </source>
</evidence>
<accession>A0ABV9AL56</accession>
<keyword evidence="2" id="KW-1185">Reference proteome</keyword>
<reference evidence="2" key="1">
    <citation type="journal article" date="2019" name="Int. J. Syst. Evol. Microbiol.">
        <title>The Global Catalogue of Microorganisms (GCM) 10K type strain sequencing project: providing services to taxonomists for standard genome sequencing and annotation.</title>
        <authorList>
            <consortium name="The Broad Institute Genomics Platform"/>
            <consortium name="The Broad Institute Genome Sequencing Center for Infectious Disease"/>
            <person name="Wu L."/>
            <person name="Ma J."/>
        </authorList>
    </citation>
    <scope>NUCLEOTIDE SEQUENCE [LARGE SCALE GENOMIC DNA]</scope>
    <source>
        <strain evidence="2">CGMCC 4.7177</strain>
    </source>
</reference>
<dbReference type="Proteomes" id="UP001595839">
    <property type="component" value="Unassembled WGS sequence"/>
</dbReference>
<organism evidence="1 2">
    <name type="scientific">Streptomyces vulcanius</name>
    <dbReference type="NCBI Taxonomy" id="1441876"/>
    <lineage>
        <taxon>Bacteria</taxon>
        <taxon>Bacillati</taxon>
        <taxon>Actinomycetota</taxon>
        <taxon>Actinomycetes</taxon>
        <taxon>Kitasatosporales</taxon>
        <taxon>Streptomycetaceae</taxon>
        <taxon>Streptomyces</taxon>
    </lineage>
</organism>
<gene>
    <name evidence="1" type="ORF">ACFPIH_06140</name>
</gene>
<name>A0ABV9AL56_9ACTN</name>